<keyword evidence="2" id="KW-1185">Reference proteome</keyword>
<evidence type="ECO:0000313" key="2">
    <source>
        <dbReference type="Proteomes" id="UP000184356"/>
    </source>
</evidence>
<evidence type="ECO:0000313" key="1">
    <source>
        <dbReference type="EMBL" id="OJJ57693.1"/>
    </source>
</evidence>
<reference evidence="2" key="1">
    <citation type="journal article" date="2017" name="Genome Biol.">
        <title>Comparative genomics reveals high biological diversity and specific adaptations in the industrially and medically important fungal genus Aspergillus.</title>
        <authorList>
            <person name="de Vries R.P."/>
            <person name="Riley R."/>
            <person name="Wiebenga A."/>
            <person name="Aguilar-Osorio G."/>
            <person name="Amillis S."/>
            <person name="Uchima C.A."/>
            <person name="Anderluh G."/>
            <person name="Asadollahi M."/>
            <person name="Askin M."/>
            <person name="Barry K."/>
            <person name="Battaglia E."/>
            <person name="Bayram O."/>
            <person name="Benocci T."/>
            <person name="Braus-Stromeyer S.A."/>
            <person name="Caldana C."/>
            <person name="Canovas D."/>
            <person name="Cerqueira G.C."/>
            <person name="Chen F."/>
            <person name="Chen W."/>
            <person name="Choi C."/>
            <person name="Clum A."/>
            <person name="Dos Santos R.A."/>
            <person name="Damasio A.R."/>
            <person name="Diallinas G."/>
            <person name="Emri T."/>
            <person name="Fekete E."/>
            <person name="Flipphi M."/>
            <person name="Freyberg S."/>
            <person name="Gallo A."/>
            <person name="Gournas C."/>
            <person name="Habgood R."/>
            <person name="Hainaut M."/>
            <person name="Harispe M.L."/>
            <person name="Henrissat B."/>
            <person name="Hilden K.S."/>
            <person name="Hope R."/>
            <person name="Hossain A."/>
            <person name="Karabika E."/>
            <person name="Karaffa L."/>
            <person name="Karanyi Z."/>
            <person name="Krasevec N."/>
            <person name="Kuo A."/>
            <person name="Kusch H."/>
            <person name="LaButti K."/>
            <person name="Lagendijk E.L."/>
            <person name="Lapidus A."/>
            <person name="Levasseur A."/>
            <person name="Lindquist E."/>
            <person name="Lipzen A."/>
            <person name="Logrieco A.F."/>
            <person name="MacCabe A."/>
            <person name="Maekelae M.R."/>
            <person name="Malavazi I."/>
            <person name="Melin P."/>
            <person name="Meyer V."/>
            <person name="Mielnichuk N."/>
            <person name="Miskei M."/>
            <person name="Molnar A.P."/>
            <person name="Mule G."/>
            <person name="Ngan C.Y."/>
            <person name="Orejas M."/>
            <person name="Orosz E."/>
            <person name="Ouedraogo J.P."/>
            <person name="Overkamp K.M."/>
            <person name="Park H.-S."/>
            <person name="Perrone G."/>
            <person name="Piumi F."/>
            <person name="Punt P.J."/>
            <person name="Ram A.F."/>
            <person name="Ramon A."/>
            <person name="Rauscher S."/>
            <person name="Record E."/>
            <person name="Riano-Pachon D.M."/>
            <person name="Robert V."/>
            <person name="Roehrig J."/>
            <person name="Ruller R."/>
            <person name="Salamov A."/>
            <person name="Salih N.S."/>
            <person name="Samson R.A."/>
            <person name="Sandor E."/>
            <person name="Sanguinetti M."/>
            <person name="Schuetze T."/>
            <person name="Sepcic K."/>
            <person name="Shelest E."/>
            <person name="Sherlock G."/>
            <person name="Sophianopoulou V."/>
            <person name="Squina F.M."/>
            <person name="Sun H."/>
            <person name="Susca A."/>
            <person name="Todd R.B."/>
            <person name="Tsang A."/>
            <person name="Unkles S.E."/>
            <person name="van de Wiele N."/>
            <person name="van Rossen-Uffink D."/>
            <person name="Oliveira J.V."/>
            <person name="Vesth T.C."/>
            <person name="Visser J."/>
            <person name="Yu J.-H."/>
            <person name="Zhou M."/>
            <person name="Andersen M.R."/>
            <person name="Archer D.B."/>
            <person name="Baker S.E."/>
            <person name="Benoit I."/>
            <person name="Brakhage A.A."/>
            <person name="Braus G.H."/>
            <person name="Fischer R."/>
            <person name="Frisvad J.C."/>
            <person name="Goldman G.H."/>
            <person name="Houbraken J."/>
            <person name="Oakley B."/>
            <person name="Pocsi I."/>
            <person name="Scazzocchio C."/>
            <person name="Seiboth B."/>
            <person name="vanKuyk P.A."/>
            <person name="Wortman J."/>
            <person name="Dyer P.S."/>
            <person name="Grigoriev I.V."/>
        </authorList>
    </citation>
    <scope>NUCLEOTIDE SEQUENCE [LARGE SCALE GENOMIC DNA]</scope>
    <source>
        <strain evidence="2">CBS 593.65</strain>
    </source>
</reference>
<accession>A0A1L9TEF6</accession>
<dbReference type="AlphaFoldDB" id="A0A1L9TEF6"/>
<dbReference type="OrthoDB" id="1720422at2759"/>
<dbReference type="InterPro" id="IPR032675">
    <property type="entry name" value="LRR_dom_sf"/>
</dbReference>
<dbReference type="VEuPathDB" id="FungiDB:ASPSYDRAFT_90977"/>
<proteinExistence type="predicted"/>
<dbReference type="GeneID" id="63768489"/>
<sequence>MPKITKKSTVRGLNIIERLPREVFHMMAHNVSSPCTSAKDNADPRKLYCSKDRARLSRVSKRVHQLMVPLLYEKVIVWARENDLRKPAIPETKTYLKRDGTRISFESFKYVKDLQFVAPVKFLRRNRCGNDAAKNSLHGASHNRAQQNLAKHVLGGFGNLGKDSLRSFSWNLGCCIPDEVLGASGYIPSNQCSIQSISLLTDGTCERAVGVAGLPKLRQLRFLTWKGMCPGNMDILLEAMKANSAHLVYLDLDAVYNQSLELDNRLQFHEFRGSLSALAVLKFDSLRHLSLFNIPLASTVDEAMAIAPVFEQLESLKLLHCPGSPRLLTGLAKSDRVFKLRSFEFAANIPEALTTIGHPIEAFLSSCKGPERLFISTNLPIYLPAFLSLFSGSMKQLVHHPQLGVPPQDSHPSWWDLIDCGLRKAALEGVGLFASPDSLKAELQPMAAKHTFKLLHFRFTGRYQQPGEETLDPYLNRIRDIYAANDANDNEPRPIYEQLLRFAEWAFGATGLPNLRVIACGDFSHGERYEWTQVVLCRDSSGTMQHSQPQLFRILTRDEYEPVLGQIDGVWEILNACATEPTFFQNGVLGPSGINLKSDTTVKSVGEMSGDGTVTRKDSADAIMEGYPI</sequence>
<organism evidence="1 2">
    <name type="scientific">Aspergillus sydowii CBS 593.65</name>
    <dbReference type="NCBI Taxonomy" id="1036612"/>
    <lineage>
        <taxon>Eukaryota</taxon>
        <taxon>Fungi</taxon>
        <taxon>Dikarya</taxon>
        <taxon>Ascomycota</taxon>
        <taxon>Pezizomycotina</taxon>
        <taxon>Eurotiomycetes</taxon>
        <taxon>Eurotiomycetidae</taxon>
        <taxon>Eurotiales</taxon>
        <taxon>Aspergillaceae</taxon>
        <taxon>Aspergillus</taxon>
        <taxon>Aspergillus subgen. Nidulantes</taxon>
    </lineage>
</organism>
<gene>
    <name evidence="1" type="ORF">ASPSYDRAFT_90977</name>
</gene>
<dbReference type="Gene3D" id="3.80.10.10">
    <property type="entry name" value="Ribonuclease Inhibitor"/>
    <property type="match status" value="1"/>
</dbReference>
<dbReference type="RefSeq" id="XP_040701499.1">
    <property type="nucleotide sequence ID" value="XM_040852416.1"/>
</dbReference>
<name>A0A1L9TEF6_9EURO</name>
<dbReference type="Proteomes" id="UP000184356">
    <property type="component" value="Unassembled WGS sequence"/>
</dbReference>
<dbReference type="EMBL" id="KV878588">
    <property type="protein sequence ID" value="OJJ57693.1"/>
    <property type="molecule type" value="Genomic_DNA"/>
</dbReference>
<protein>
    <submittedName>
        <fullName evidence="1">Uncharacterized protein</fullName>
    </submittedName>
</protein>